<dbReference type="Proteomes" id="UP000522313">
    <property type="component" value="Unassembled WGS sequence"/>
</dbReference>
<sequence length="49" mass="5544">MTLYIVRVERRAAHTRIEPLSRRIRLAASGRVPDNERVRSRSAAASRAA</sequence>
<reference evidence="1 2" key="1">
    <citation type="submission" date="2020-08" db="EMBL/GenBank/DDBJ databases">
        <title>The Agave Microbiome: Exploring the role of microbial communities in plant adaptations to desert environments.</title>
        <authorList>
            <person name="Partida-Martinez L.P."/>
        </authorList>
    </citation>
    <scope>NUCLEOTIDE SEQUENCE [LARGE SCALE GENOMIC DNA]</scope>
    <source>
        <strain evidence="1 2">AS3.13</strain>
    </source>
</reference>
<accession>A0A7X0JBI1</accession>
<gene>
    <name evidence="1" type="ORF">F4693_000315</name>
</gene>
<evidence type="ECO:0000313" key="2">
    <source>
        <dbReference type="Proteomes" id="UP000522313"/>
    </source>
</evidence>
<reference evidence="1 2" key="2">
    <citation type="submission" date="2020-08" db="EMBL/GenBank/DDBJ databases">
        <authorList>
            <person name="Partida-Martinez L."/>
            <person name="Huntemann M."/>
            <person name="Clum A."/>
            <person name="Wang J."/>
            <person name="Palaniappan K."/>
            <person name="Ritter S."/>
            <person name="Chen I.-M."/>
            <person name="Stamatis D."/>
            <person name="Reddy T."/>
            <person name="O'Malley R."/>
            <person name="Daum C."/>
            <person name="Shapiro N."/>
            <person name="Ivanova N."/>
            <person name="Kyrpides N."/>
            <person name="Woyke T."/>
        </authorList>
    </citation>
    <scope>NUCLEOTIDE SEQUENCE [LARGE SCALE GENOMIC DNA]</scope>
    <source>
        <strain evidence="1 2">AS3.13</strain>
    </source>
</reference>
<evidence type="ECO:0000313" key="1">
    <source>
        <dbReference type="EMBL" id="MBB6503366.1"/>
    </source>
</evidence>
<comment type="caution">
    <text evidence="1">The sequence shown here is derived from an EMBL/GenBank/DDBJ whole genome shotgun (WGS) entry which is preliminary data.</text>
</comment>
<proteinExistence type="predicted"/>
<organism evidence="1 2">
    <name type="scientific">Sphingomonas endophytica</name>
    <dbReference type="NCBI Taxonomy" id="869719"/>
    <lineage>
        <taxon>Bacteria</taxon>
        <taxon>Pseudomonadati</taxon>
        <taxon>Pseudomonadota</taxon>
        <taxon>Alphaproteobacteria</taxon>
        <taxon>Sphingomonadales</taxon>
        <taxon>Sphingomonadaceae</taxon>
        <taxon>Sphingomonas</taxon>
    </lineage>
</organism>
<name>A0A7X0JBI1_9SPHN</name>
<protein>
    <submittedName>
        <fullName evidence="1">Uncharacterized protein</fullName>
    </submittedName>
</protein>
<dbReference type="EMBL" id="JACHBT010000001">
    <property type="protein sequence ID" value="MBB6503366.1"/>
    <property type="molecule type" value="Genomic_DNA"/>
</dbReference>
<dbReference type="AlphaFoldDB" id="A0A7X0JBI1"/>